<sequence length="294" mass="34326">MNEPMVTVLMAVYNGEKFLKEAMESILTQTFTDFEFLIINDGSTDNSVKIIEEFNDPRIRLIHNEKNLKLIASLNKGISLAKGKYIARMDSDDISMPDRLKKEVNFLENSLEYGLVGTYYTVIDGEGVNQRNVSYPSSNDLIKLFLSLNCPLAHGSIMGRCELFKQNLYGSKQYSAIEDYELWTRIAKVTKIHNIPEYLFKYRVYGESFSDTKTQLMYNQTLELSKKAYKNNIKEYKKLIKEQFLEESYTEEKEEVIEYVNEWLVSFVKRLLYVHEFGLALKLYAKSIKINKFK</sequence>
<evidence type="ECO:0000259" key="2">
    <source>
        <dbReference type="Pfam" id="PF00535"/>
    </source>
</evidence>
<proteinExistence type="predicted"/>
<evidence type="ECO:0000256" key="1">
    <source>
        <dbReference type="SAM" id="Coils"/>
    </source>
</evidence>
<evidence type="ECO:0000313" key="4">
    <source>
        <dbReference type="Proteomes" id="UP000824633"/>
    </source>
</evidence>
<feature type="domain" description="Glycosyltransferase 2-like" evidence="2">
    <location>
        <begin position="7"/>
        <end position="165"/>
    </location>
</feature>
<name>A0ABM7TAE6_9CLOT</name>
<organism evidence="3 4">
    <name type="scientific">Clostridium gelidum</name>
    <dbReference type="NCBI Taxonomy" id="704125"/>
    <lineage>
        <taxon>Bacteria</taxon>
        <taxon>Bacillati</taxon>
        <taxon>Bacillota</taxon>
        <taxon>Clostridia</taxon>
        <taxon>Eubacteriales</taxon>
        <taxon>Clostridiaceae</taxon>
        <taxon>Clostridium</taxon>
    </lineage>
</organism>
<feature type="coiled-coil region" evidence="1">
    <location>
        <begin position="219"/>
        <end position="246"/>
    </location>
</feature>
<dbReference type="RefSeq" id="WP_224035158.1">
    <property type="nucleotide sequence ID" value="NZ_AP024849.1"/>
</dbReference>
<dbReference type="InterPro" id="IPR001173">
    <property type="entry name" value="Glyco_trans_2-like"/>
</dbReference>
<dbReference type="PANTHER" id="PTHR22916">
    <property type="entry name" value="GLYCOSYLTRANSFERASE"/>
    <property type="match status" value="1"/>
</dbReference>
<evidence type="ECO:0000313" key="3">
    <source>
        <dbReference type="EMBL" id="BCZ48932.1"/>
    </source>
</evidence>
<gene>
    <name evidence="3" type="ORF">psyc5s11_49990</name>
</gene>
<reference evidence="4" key="1">
    <citation type="submission" date="2021-07" db="EMBL/GenBank/DDBJ databases">
        <title>Complete genome sequencing of a Clostridium isolate.</title>
        <authorList>
            <person name="Ueki A."/>
            <person name="Tonouchi A."/>
        </authorList>
    </citation>
    <scope>NUCLEOTIDE SEQUENCE [LARGE SCALE GENOMIC DNA]</scope>
    <source>
        <strain evidence="4">C5S11</strain>
    </source>
</reference>
<dbReference type="InterPro" id="IPR029044">
    <property type="entry name" value="Nucleotide-diphossugar_trans"/>
</dbReference>
<dbReference type="Pfam" id="PF00535">
    <property type="entry name" value="Glycos_transf_2"/>
    <property type="match status" value="1"/>
</dbReference>
<dbReference type="PANTHER" id="PTHR22916:SF3">
    <property type="entry name" value="UDP-GLCNAC:BETAGAL BETA-1,3-N-ACETYLGLUCOSAMINYLTRANSFERASE-LIKE PROTEIN 1"/>
    <property type="match status" value="1"/>
</dbReference>
<accession>A0ABM7TAE6</accession>
<protein>
    <recommendedName>
        <fullName evidence="2">Glycosyltransferase 2-like domain-containing protein</fullName>
    </recommendedName>
</protein>
<dbReference type="Proteomes" id="UP000824633">
    <property type="component" value="Chromosome"/>
</dbReference>
<keyword evidence="4" id="KW-1185">Reference proteome</keyword>
<keyword evidence="1" id="KW-0175">Coiled coil</keyword>
<dbReference type="Gene3D" id="3.90.550.10">
    <property type="entry name" value="Spore Coat Polysaccharide Biosynthesis Protein SpsA, Chain A"/>
    <property type="match status" value="1"/>
</dbReference>
<dbReference type="EMBL" id="AP024849">
    <property type="protein sequence ID" value="BCZ48932.1"/>
    <property type="molecule type" value="Genomic_DNA"/>
</dbReference>
<dbReference type="SUPFAM" id="SSF53448">
    <property type="entry name" value="Nucleotide-diphospho-sugar transferases"/>
    <property type="match status" value="1"/>
</dbReference>